<dbReference type="SUPFAM" id="SSF53098">
    <property type="entry name" value="Ribonuclease H-like"/>
    <property type="match status" value="1"/>
</dbReference>
<dbReference type="InterPro" id="IPR050951">
    <property type="entry name" value="Retrovirus_Pol_polyprotein"/>
</dbReference>
<evidence type="ECO:0000256" key="1">
    <source>
        <dbReference type="ARBA" id="ARBA00022884"/>
    </source>
</evidence>
<keyword evidence="7" id="KW-1185">Reference proteome</keyword>
<dbReference type="EMBL" id="NRDI02000001">
    <property type="protein sequence ID" value="KAI1519643.1"/>
    <property type="molecule type" value="Genomic_DNA"/>
</dbReference>
<reference evidence="5" key="1">
    <citation type="submission" date="2021-05" db="EMBL/GenBank/DDBJ databases">
        <authorList>
            <person name="Moolhuijzen P.M."/>
            <person name="Moffat C.S."/>
        </authorList>
    </citation>
    <scope>NUCLEOTIDE SEQUENCE</scope>
    <source>
        <strain evidence="5">86-124</strain>
    </source>
</reference>
<evidence type="ECO:0000313" key="5">
    <source>
        <dbReference type="EMBL" id="KAI1519635.1"/>
    </source>
</evidence>
<reference evidence="7" key="3">
    <citation type="journal article" date="2022" name="Microb. Genom.">
        <title>A global pangenome for the wheat fungal pathogen Pyrenophora tritici-repentis and prediction of effector protein structural homology.</title>
        <authorList>
            <person name="Moolhuijzen P.M."/>
            <person name="See P.T."/>
            <person name="Shi G."/>
            <person name="Powell H.R."/>
            <person name="Cockram J."/>
            <person name="Jorgensen L.N."/>
            <person name="Benslimane H."/>
            <person name="Strelkov S.E."/>
            <person name="Turner J."/>
            <person name="Liu Z."/>
            <person name="Moffat C.S."/>
        </authorList>
    </citation>
    <scope>NUCLEOTIDE SEQUENCE [LARGE SCALE GENOMIC DNA]</scope>
</reference>
<comment type="caution">
    <text evidence="5">The sequence shown here is derived from an EMBL/GenBank/DDBJ whole genome shotgun (WGS) entry which is preliminary data.</text>
</comment>
<organism evidence="5 7">
    <name type="scientific">Pyrenophora tritici-repentis</name>
    <dbReference type="NCBI Taxonomy" id="45151"/>
    <lineage>
        <taxon>Eukaryota</taxon>
        <taxon>Fungi</taxon>
        <taxon>Dikarya</taxon>
        <taxon>Ascomycota</taxon>
        <taxon>Pezizomycotina</taxon>
        <taxon>Dothideomycetes</taxon>
        <taxon>Pleosporomycetidae</taxon>
        <taxon>Pleosporales</taxon>
        <taxon>Pleosporineae</taxon>
        <taxon>Pleosporaceae</taxon>
        <taxon>Pyrenophora</taxon>
    </lineage>
</organism>
<name>A0A922NPG6_9PLEO</name>
<feature type="domain" description="Integrase catalytic" evidence="4">
    <location>
        <begin position="1"/>
        <end position="151"/>
    </location>
</feature>
<dbReference type="GO" id="GO:0005634">
    <property type="term" value="C:nucleus"/>
    <property type="evidence" value="ECO:0007669"/>
    <property type="project" value="UniProtKB-ARBA"/>
</dbReference>
<gene>
    <name evidence="5" type="ORF">Ptr86124_000003</name>
    <name evidence="6" type="ORF">Ptr86124_000011</name>
</gene>
<keyword evidence="2" id="KW-0175">Coiled coil</keyword>
<keyword evidence="1" id="KW-0694">RNA-binding</keyword>
<evidence type="ECO:0000313" key="7">
    <source>
        <dbReference type="Proteomes" id="UP000249757"/>
    </source>
</evidence>
<feature type="coiled-coil region" evidence="2">
    <location>
        <begin position="170"/>
        <end position="200"/>
    </location>
</feature>
<dbReference type="Proteomes" id="UP000249757">
    <property type="component" value="Unassembled WGS sequence"/>
</dbReference>
<dbReference type="PANTHER" id="PTHR37984:SF5">
    <property type="entry name" value="PROTEIN NYNRIN-LIKE"/>
    <property type="match status" value="1"/>
</dbReference>
<dbReference type="PROSITE" id="PS50994">
    <property type="entry name" value="INTEGRASE"/>
    <property type="match status" value="1"/>
</dbReference>
<dbReference type="GO" id="GO:0003723">
    <property type="term" value="F:RNA binding"/>
    <property type="evidence" value="ECO:0007669"/>
    <property type="project" value="UniProtKB-KW"/>
</dbReference>
<dbReference type="InterPro" id="IPR036397">
    <property type="entry name" value="RNaseH_sf"/>
</dbReference>
<evidence type="ECO:0000256" key="3">
    <source>
        <dbReference type="SAM" id="MobiDB-lite"/>
    </source>
</evidence>
<evidence type="ECO:0000313" key="6">
    <source>
        <dbReference type="EMBL" id="KAI1519643.1"/>
    </source>
</evidence>
<dbReference type="AlphaFoldDB" id="A0A922NPG6"/>
<feature type="compositionally biased region" description="Basic and acidic residues" evidence="3">
    <location>
        <begin position="316"/>
        <end position="335"/>
    </location>
</feature>
<dbReference type="Gene3D" id="3.30.420.10">
    <property type="entry name" value="Ribonuclease H-like superfamily/Ribonuclease H"/>
    <property type="match status" value="1"/>
</dbReference>
<sequence>MAQTVTGRTYLLVAREYLSGWPETRALSTASSDSVAKFIFEEICCRWGVPERISVDGGTENKSVVQSLATLFGIHRVQASAYNSRAQGLIERGHQGFIHGLAKMPGLWIDNLSAITWAERVSLRRPLGFSPAQLVLGQNPVLPIELVVPTWQSLPWSEVRSHADLLAVRATQLQFRRENLEEAVQRTRRLRREAVESRNAKKDVPKPFQVGDLVLVWDAIKSIDKSSDRKLDDRWRGPYRVREAQADKGYYRLEDLNEVAFPNTTRADRLKKFEELPEELEDSLLRGRLRLYPETERLPMARPTAPRQRQATPRADQTRDVQAGEDREGEQDRRTIVGGINRGNIVEGSRRGGQSRRLRIARGDSDTE</sequence>
<accession>A0A922NPG6</accession>
<dbReference type="PANTHER" id="PTHR37984">
    <property type="entry name" value="PROTEIN CBG26694"/>
    <property type="match status" value="1"/>
</dbReference>
<dbReference type="EMBL" id="NRDI02000001">
    <property type="protein sequence ID" value="KAI1519635.1"/>
    <property type="molecule type" value="Genomic_DNA"/>
</dbReference>
<dbReference type="InterPro" id="IPR001584">
    <property type="entry name" value="Integrase_cat-core"/>
</dbReference>
<dbReference type="GO" id="GO:0015074">
    <property type="term" value="P:DNA integration"/>
    <property type="evidence" value="ECO:0007669"/>
    <property type="project" value="InterPro"/>
</dbReference>
<dbReference type="InterPro" id="IPR012337">
    <property type="entry name" value="RNaseH-like_sf"/>
</dbReference>
<feature type="region of interest" description="Disordered" evidence="3">
    <location>
        <begin position="295"/>
        <end position="368"/>
    </location>
</feature>
<evidence type="ECO:0000256" key="2">
    <source>
        <dbReference type="SAM" id="Coils"/>
    </source>
</evidence>
<evidence type="ECO:0000259" key="4">
    <source>
        <dbReference type="PROSITE" id="PS50994"/>
    </source>
</evidence>
<protein>
    <submittedName>
        <fullName evidence="5">Integrase core domain containing protein</fullName>
    </submittedName>
</protein>
<reference evidence="5" key="2">
    <citation type="journal article" date="2022" name="bioRxiv">
        <title>A global pangenome for the wheat fungal pathogen Pyrenophora tritici-repentis and prediction of effector protein structural homology.</title>
        <authorList>
            <person name="Moolhuijzen P."/>
            <person name="See P.T."/>
            <person name="Shi G."/>
            <person name="Powell H.R."/>
            <person name="Cockram J."/>
            <person name="Jorgensen L.N."/>
            <person name="Benslimane H."/>
            <person name="Strelkov S.E."/>
            <person name="Turner J."/>
            <person name="Liu Z."/>
            <person name="Moffat C.S."/>
        </authorList>
    </citation>
    <scope>NUCLEOTIDE SEQUENCE</scope>
    <source>
        <strain evidence="5">86-124</strain>
    </source>
</reference>
<proteinExistence type="predicted"/>